<dbReference type="InterPro" id="IPR001261">
    <property type="entry name" value="ArgE/DapE_CS"/>
</dbReference>
<evidence type="ECO:0000256" key="3">
    <source>
        <dbReference type="ARBA" id="ARBA00022723"/>
    </source>
</evidence>
<dbReference type="SUPFAM" id="SSF53187">
    <property type="entry name" value="Zn-dependent exopeptidases"/>
    <property type="match status" value="1"/>
</dbReference>
<dbReference type="OrthoDB" id="9792335at2"/>
<evidence type="ECO:0000256" key="4">
    <source>
        <dbReference type="ARBA" id="ARBA00022801"/>
    </source>
</evidence>
<accession>A0A1C7I9W6</accession>
<dbReference type="GO" id="GO:0008233">
    <property type="term" value="F:peptidase activity"/>
    <property type="evidence" value="ECO:0007669"/>
    <property type="project" value="UniProtKB-KW"/>
</dbReference>
<keyword evidence="2" id="KW-0645">Protease</keyword>
<dbReference type="SUPFAM" id="SSF55031">
    <property type="entry name" value="Bacterial exopeptidase dimerisation domain"/>
    <property type="match status" value="1"/>
</dbReference>
<dbReference type="Proteomes" id="UP000092574">
    <property type="component" value="Chromosome"/>
</dbReference>
<keyword evidence="4" id="KW-0378">Hydrolase</keyword>
<gene>
    <name evidence="7" type="ORF">A4V09_12025</name>
</gene>
<dbReference type="PANTHER" id="PTHR45962:SF1">
    <property type="entry name" value="N-FATTY-ACYL-AMINO ACID SYNTHASE_HYDROLASE PM20D1"/>
    <property type="match status" value="1"/>
</dbReference>
<reference evidence="7" key="1">
    <citation type="submission" date="2017-04" db="EMBL/GenBank/DDBJ databases">
        <title>Complete Genome Sequences of Twelve Strains of a Stable Defined Moderately Diverse Mouse Microbiota 2 (sDMDMm2).</title>
        <authorList>
            <person name="Uchimura Y."/>
            <person name="Wyss M."/>
            <person name="Brugiroux S."/>
            <person name="Limenitakis J.P."/>
            <person name="Stecher B."/>
            <person name="McCoy K.D."/>
            <person name="Macpherson A.J."/>
        </authorList>
    </citation>
    <scope>NUCLEOTIDE SEQUENCE</scope>
    <source>
        <strain evidence="7">YL58</strain>
    </source>
</reference>
<organism evidence="7 8">
    <name type="scientific">Blautia pseudococcoides</name>
    <dbReference type="NCBI Taxonomy" id="1796616"/>
    <lineage>
        <taxon>Bacteria</taxon>
        <taxon>Bacillati</taxon>
        <taxon>Bacillota</taxon>
        <taxon>Clostridia</taxon>
        <taxon>Lachnospirales</taxon>
        <taxon>Lachnospiraceae</taxon>
        <taxon>Blautia</taxon>
    </lineage>
</organism>
<evidence type="ECO:0000256" key="2">
    <source>
        <dbReference type="ARBA" id="ARBA00022670"/>
    </source>
</evidence>
<evidence type="ECO:0000313" key="8">
    <source>
        <dbReference type="Proteomes" id="UP000092574"/>
    </source>
</evidence>
<comment type="similarity">
    <text evidence="1">Belongs to the peptidase M20A family.</text>
</comment>
<dbReference type="KEGG" id="byl:A4V09_12025"/>
<evidence type="ECO:0000256" key="1">
    <source>
        <dbReference type="ARBA" id="ARBA00006247"/>
    </source>
</evidence>
<sequence>MWSYDKNEKKNYGDIGPIMSDLVKIPTVHGMPELYEIECYKNCLKKQFKSLFEQASLFPMGQALILKLEGGNPNLKPIMFDGHMDVVPADEKEWLHGPFNGEIIDNEVWGRGTQDMKGPQCALLAALNYLCQEGWKPGPDIYLYLSCDEETGGETAKEAAAYFKEHMIQFQVIYDEGGTICENFMGLIDGKAAMVAVGEKGSLVYRFTAKGSGGHGANPRPGTAIARIAAFICDVEDHSLFRKDMTPGVRSMLREMHNICSDEGKKEKLLQASEALEDFTVLYELTEEAGSLLGATIAFTQIHGGTAFNVIPGEAELTANVRVNMVQGKDEVTKILRGKAAQYDIECELVSGIDAARETAADSAIYRNLKHCIETVFPGVPVIPFVLAGGTDSRHFQDVTDETIRFSPLYASLRQSRGVHSVNESVFIEALQEAAAFYQYFLSLYYS</sequence>
<dbReference type="InterPro" id="IPR002933">
    <property type="entry name" value="Peptidase_M20"/>
</dbReference>
<dbReference type="Gene3D" id="3.30.70.360">
    <property type="match status" value="1"/>
</dbReference>
<evidence type="ECO:0000256" key="5">
    <source>
        <dbReference type="ARBA" id="ARBA00022833"/>
    </source>
</evidence>
<dbReference type="GO" id="GO:0006508">
    <property type="term" value="P:proteolysis"/>
    <property type="evidence" value="ECO:0007669"/>
    <property type="project" value="UniProtKB-KW"/>
</dbReference>
<dbReference type="GO" id="GO:0046872">
    <property type="term" value="F:metal ion binding"/>
    <property type="evidence" value="ECO:0007669"/>
    <property type="project" value="UniProtKB-KW"/>
</dbReference>
<keyword evidence="3" id="KW-0479">Metal-binding</keyword>
<dbReference type="InterPro" id="IPR036264">
    <property type="entry name" value="Bact_exopeptidase_dim_dom"/>
</dbReference>
<evidence type="ECO:0000313" key="7">
    <source>
        <dbReference type="EMBL" id="ANU76431.1"/>
    </source>
</evidence>
<proteinExistence type="inferred from homology"/>
<evidence type="ECO:0000259" key="6">
    <source>
        <dbReference type="Pfam" id="PF07687"/>
    </source>
</evidence>
<keyword evidence="5" id="KW-0862">Zinc</keyword>
<dbReference type="STRING" id="1796616.A4V09_12025"/>
<dbReference type="Pfam" id="PF01546">
    <property type="entry name" value="Peptidase_M20"/>
    <property type="match status" value="1"/>
</dbReference>
<dbReference type="Pfam" id="PF07687">
    <property type="entry name" value="M20_dimer"/>
    <property type="match status" value="1"/>
</dbReference>
<dbReference type="PROSITE" id="PS00758">
    <property type="entry name" value="ARGE_DAPE_CPG2_1"/>
    <property type="match status" value="1"/>
</dbReference>
<dbReference type="Gene3D" id="1.10.150.900">
    <property type="match status" value="1"/>
</dbReference>
<dbReference type="RefSeq" id="WP_065542596.1">
    <property type="nucleotide sequence ID" value="NZ_CP015405.2"/>
</dbReference>
<dbReference type="InterPro" id="IPR011650">
    <property type="entry name" value="Peptidase_M20_dimer"/>
</dbReference>
<dbReference type="PANTHER" id="PTHR45962">
    <property type="entry name" value="N-FATTY-ACYL-AMINO ACID SYNTHASE/HYDROLASE PM20D1"/>
    <property type="match status" value="1"/>
</dbReference>
<feature type="domain" description="Peptidase M20 dimerisation" evidence="6">
    <location>
        <begin position="197"/>
        <end position="340"/>
    </location>
</feature>
<name>A0A1C7I9W6_9FIRM</name>
<dbReference type="EMBL" id="CP015405">
    <property type="protein sequence ID" value="ANU76431.1"/>
    <property type="molecule type" value="Genomic_DNA"/>
</dbReference>
<keyword evidence="8" id="KW-1185">Reference proteome</keyword>
<dbReference type="AlphaFoldDB" id="A0A1C7I9W6"/>
<dbReference type="InterPro" id="IPR047177">
    <property type="entry name" value="Pept_M20A"/>
</dbReference>
<dbReference type="Gene3D" id="3.40.630.10">
    <property type="entry name" value="Zn peptidases"/>
    <property type="match status" value="1"/>
</dbReference>
<protein>
    <recommendedName>
        <fullName evidence="6">Peptidase M20 dimerisation domain-containing protein</fullName>
    </recommendedName>
</protein>